<sequence>MDETKLYVILGAVLGTLVLTGVCVAVLFCWMRNKRRVRGFSIRAVTPLDDSVFESWRRPSEHAQRNEKYGIRPVHPAVTRHQMSPSLFEKELDLYDHPRSPSPDDIQPPLDSPRDSIRKPERARRKSSVVSSVADRPPTPYSPTSTTGDFVVGSWGSHKSQPLIRHQPSMSEASAFRFEFESSHEAHQKKPEHWV</sequence>
<protein>
    <submittedName>
        <fullName evidence="3">Uncharacterized protein</fullName>
    </submittedName>
</protein>
<keyword evidence="2" id="KW-0472">Membrane</keyword>
<keyword evidence="2" id="KW-0812">Transmembrane</keyword>
<dbReference type="AlphaFoldDB" id="A0A9P4T424"/>
<keyword evidence="2" id="KW-1133">Transmembrane helix</keyword>
<comment type="caution">
    <text evidence="3">The sequence shown here is derived from an EMBL/GenBank/DDBJ whole genome shotgun (WGS) entry which is preliminary data.</text>
</comment>
<name>A0A9P4T424_CURKU</name>
<evidence type="ECO:0000313" key="3">
    <source>
        <dbReference type="EMBL" id="KAF2993618.1"/>
    </source>
</evidence>
<dbReference type="EMBL" id="SWKU01000050">
    <property type="protein sequence ID" value="KAF2993618.1"/>
    <property type="molecule type" value="Genomic_DNA"/>
</dbReference>
<accession>A0A9P4T424</accession>
<evidence type="ECO:0000256" key="1">
    <source>
        <dbReference type="SAM" id="MobiDB-lite"/>
    </source>
</evidence>
<evidence type="ECO:0000313" key="4">
    <source>
        <dbReference type="Proteomes" id="UP000801428"/>
    </source>
</evidence>
<dbReference type="Proteomes" id="UP000801428">
    <property type="component" value="Unassembled WGS sequence"/>
</dbReference>
<dbReference type="OrthoDB" id="4120617at2759"/>
<feature type="transmembrane region" description="Helical" evidence="2">
    <location>
        <begin position="6"/>
        <end position="30"/>
    </location>
</feature>
<organism evidence="3 4">
    <name type="scientific">Curvularia kusanoi</name>
    <name type="common">Cochliobolus kusanoi</name>
    <dbReference type="NCBI Taxonomy" id="90978"/>
    <lineage>
        <taxon>Eukaryota</taxon>
        <taxon>Fungi</taxon>
        <taxon>Dikarya</taxon>
        <taxon>Ascomycota</taxon>
        <taxon>Pezizomycotina</taxon>
        <taxon>Dothideomycetes</taxon>
        <taxon>Pleosporomycetidae</taxon>
        <taxon>Pleosporales</taxon>
        <taxon>Pleosporineae</taxon>
        <taxon>Pleosporaceae</taxon>
        <taxon>Curvularia</taxon>
    </lineage>
</organism>
<keyword evidence="4" id="KW-1185">Reference proteome</keyword>
<feature type="region of interest" description="Disordered" evidence="1">
    <location>
        <begin position="97"/>
        <end position="166"/>
    </location>
</feature>
<evidence type="ECO:0000256" key="2">
    <source>
        <dbReference type="SAM" id="Phobius"/>
    </source>
</evidence>
<proteinExistence type="predicted"/>
<reference evidence="3" key="1">
    <citation type="submission" date="2019-04" db="EMBL/GenBank/DDBJ databases">
        <title>Sequencing of skin fungus with MAO and IRED activity.</title>
        <authorList>
            <person name="Marsaioli A.J."/>
            <person name="Bonatto J.M.C."/>
            <person name="Reis Junior O."/>
        </authorList>
    </citation>
    <scope>NUCLEOTIDE SEQUENCE</scope>
    <source>
        <strain evidence="3">30M1</strain>
    </source>
</reference>
<gene>
    <name evidence="3" type="ORF">E8E13_002114</name>
</gene>